<dbReference type="Pfam" id="PF01370">
    <property type="entry name" value="Epimerase"/>
    <property type="match status" value="1"/>
</dbReference>
<evidence type="ECO:0000313" key="4">
    <source>
        <dbReference type="Proteomes" id="UP001595843"/>
    </source>
</evidence>
<dbReference type="InterPro" id="IPR001509">
    <property type="entry name" value="Epimerase_deHydtase"/>
</dbReference>
<evidence type="ECO:0000256" key="1">
    <source>
        <dbReference type="ARBA" id="ARBA00007637"/>
    </source>
</evidence>
<dbReference type="Proteomes" id="UP001595843">
    <property type="component" value="Unassembled WGS sequence"/>
</dbReference>
<dbReference type="Gene3D" id="3.90.25.10">
    <property type="entry name" value="UDP-galactose 4-epimerase, domain 1"/>
    <property type="match status" value="1"/>
</dbReference>
<organism evidence="3 4">
    <name type="scientific">Salinithrix halophila</name>
    <dbReference type="NCBI Taxonomy" id="1485204"/>
    <lineage>
        <taxon>Bacteria</taxon>
        <taxon>Bacillati</taxon>
        <taxon>Bacillota</taxon>
        <taxon>Bacilli</taxon>
        <taxon>Bacillales</taxon>
        <taxon>Thermoactinomycetaceae</taxon>
        <taxon>Salinithrix</taxon>
    </lineage>
</organism>
<gene>
    <name evidence="3" type="ORF">ACFOUO_14215</name>
</gene>
<comment type="caution">
    <text evidence="3">The sequence shown here is derived from an EMBL/GenBank/DDBJ whole genome shotgun (WGS) entry which is preliminary data.</text>
</comment>
<name>A0ABV8JGV9_9BACL</name>
<dbReference type="EMBL" id="JBHSAP010000018">
    <property type="protein sequence ID" value="MFC4077953.1"/>
    <property type="molecule type" value="Genomic_DNA"/>
</dbReference>
<dbReference type="InterPro" id="IPR036291">
    <property type="entry name" value="NAD(P)-bd_dom_sf"/>
</dbReference>
<feature type="domain" description="NAD-dependent epimerase/dehydratase" evidence="2">
    <location>
        <begin position="7"/>
        <end position="247"/>
    </location>
</feature>
<dbReference type="PANTHER" id="PTHR43000">
    <property type="entry name" value="DTDP-D-GLUCOSE 4,6-DEHYDRATASE-RELATED"/>
    <property type="match status" value="1"/>
</dbReference>
<reference evidence="4" key="1">
    <citation type="journal article" date="2019" name="Int. J. Syst. Evol. Microbiol.">
        <title>The Global Catalogue of Microorganisms (GCM) 10K type strain sequencing project: providing services to taxonomists for standard genome sequencing and annotation.</title>
        <authorList>
            <consortium name="The Broad Institute Genomics Platform"/>
            <consortium name="The Broad Institute Genome Sequencing Center for Infectious Disease"/>
            <person name="Wu L."/>
            <person name="Ma J."/>
        </authorList>
    </citation>
    <scope>NUCLEOTIDE SEQUENCE [LARGE SCALE GENOMIC DNA]</scope>
    <source>
        <strain evidence="4">IBRC-M 10813</strain>
    </source>
</reference>
<comment type="similarity">
    <text evidence="1">Belongs to the NAD(P)-dependent epimerase/dehydratase family.</text>
</comment>
<dbReference type="RefSeq" id="WP_380705787.1">
    <property type="nucleotide sequence ID" value="NZ_JBHSAP010000018.1"/>
</dbReference>
<evidence type="ECO:0000313" key="3">
    <source>
        <dbReference type="EMBL" id="MFC4077953.1"/>
    </source>
</evidence>
<keyword evidence="4" id="KW-1185">Reference proteome</keyword>
<dbReference type="SUPFAM" id="SSF51735">
    <property type="entry name" value="NAD(P)-binding Rossmann-fold domains"/>
    <property type="match status" value="1"/>
</dbReference>
<evidence type="ECO:0000259" key="2">
    <source>
        <dbReference type="Pfam" id="PF01370"/>
    </source>
</evidence>
<accession>A0ABV8JGV9</accession>
<proteinExistence type="inferred from homology"/>
<protein>
    <submittedName>
        <fullName evidence="3">NAD-dependent epimerase/dehydratase family protein</fullName>
    </submittedName>
</protein>
<dbReference type="Gene3D" id="3.40.50.720">
    <property type="entry name" value="NAD(P)-binding Rossmann-like Domain"/>
    <property type="match status" value="1"/>
</dbReference>
<sequence>MSDRLRVCITGINGFVGKHFVRHLISDGVLITGTGRKKNPPYSLPDLSYLSCNLLDYDETVRLIRDSNYDYVIHLAAENRVLPPGEQSLSTIKTNVFGTLNLLDALRAHTPTRLKGILIIGSAHEYAISAESGDQPLAEDHPVAPFNLYGWSKHLQTLIAQRYAQLYDLPTMIARTFNLVGPGTDRGLSAEWAKQTVEIEKNVRPPVLRAGNINVARDFLDVRDAVRAYWQLLQAKNVPPGTLVNVCSGRATQLEDILSLFQKHSRTPFRIETDPTKIREKDPPSIRGSNQRLNQLTGWTPSIPLIRSVTDLLEEYRNTL</sequence>